<dbReference type="NCBIfam" id="TIGR00963">
    <property type="entry name" value="secA"/>
    <property type="match status" value="1"/>
</dbReference>
<keyword evidence="7 12" id="KW-0067">ATP-binding</keyword>
<dbReference type="PANTHER" id="PTHR30612:SF0">
    <property type="entry name" value="CHLOROPLAST PROTEIN-TRANSPORTING ATPASE"/>
    <property type="match status" value="1"/>
</dbReference>
<dbReference type="CDD" id="cd18803">
    <property type="entry name" value="SF2_C_secA"/>
    <property type="match status" value="1"/>
</dbReference>
<dbReference type="EC" id="7.4.2.8" evidence="12"/>
<proteinExistence type="inferred from homology"/>
<dbReference type="InterPro" id="IPR011116">
    <property type="entry name" value="SecA_Wing/Scaffold"/>
</dbReference>
<keyword evidence="11 12" id="KW-0472">Membrane</keyword>
<dbReference type="PANTHER" id="PTHR30612">
    <property type="entry name" value="SECA INNER MEMBRANE COMPONENT OF SEC PROTEIN SECRETION SYSTEM"/>
    <property type="match status" value="1"/>
</dbReference>
<dbReference type="InterPro" id="IPR027417">
    <property type="entry name" value="P-loop_NTPase"/>
</dbReference>
<evidence type="ECO:0000259" key="15">
    <source>
        <dbReference type="PROSITE" id="PS51192"/>
    </source>
</evidence>
<dbReference type="PRINTS" id="PR00906">
    <property type="entry name" value="SECA"/>
</dbReference>
<keyword evidence="4 12" id="KW-1003">Cell membrane</keyword>
<keyword evidence="6 12" id="KW-0547">Nucleotide-binding</keyword>
<feature type="binding site" evidence="12">
    <location>
        <begin position="102"/>
        <end position="106"/>
    </location>
    <ligand>
        <name>ATP</name>
        <dbReference type="ChEBI" id="CHEBI:30616"/>
    </ligand>
</feature>
<evidence type="ECO:0000313" key="18">
    <source>
        <dbReference type="EMBL" id="UQX89687.1"/>
    </source>
</evidence>
<evidence type="ECO:0000256" key="2">
    <source>
        <dbReference type="ARBA" id="ARBA00007650"/>
    </source>
</evidence>
<feature type="binding site" evidence="12">
    <location>
        <position position="84"/>
    </location>
    <ligand>
        <name>ATP</name>
        <dbReference type="ChEBI" id="CHEBI:30616"/>
    </ligand>
</feature>
<evidence type="ECO:0000259" key="16">
    <source>
        <dbReference type="PROSITE" id="PS51194"/>
    </source>
</evidence>
<feature type="domain" description="Helicase ATP-binding" evidence="15">
    <location>
        <begin position="86"/>
        <end position="243"/>
    </location>
</feature>
<keyword evidence="9 12" id="KW-1278">Translocase</keyword>
<feature type="domain" description="SecA family profile" evidence="17">
    <location>
        <begin position="1"/>
        <end position="613"/>
    </location>
</feature>
<dbReference type="InterPro" id="IPR044722">
    <property type="entry name" value="SecA_SF2_C"/>
</dbReference>
<dbReference type="SUPFAM" id="SSF52540">
    <property type="entry name" value="P-loop containing nucleoside triphosphate hydrolases"/>
    <property type="match status" value="2"/>
</dbReference>
<dbReference type="PROSITE" id="PS51192">
    <property type="entry name" value="HELICASE_ATP_BIND_1"/>
    <property type="match status" value="1"/>
</dbReference>
<evidence type="ECO:0000256" key="5">
    <source>
        <dbReference type="ARBA" id="ARBA00022490"/>
    </source>
</evidence>
<dbReference type="InterPro" id="IPR036670">
    <property type="entry name" value="SecA_X-link_sf"/>
</dbReference>
<evidence type="ECO:0000256" key="8">
    <source>
        <dbReference type="ARBA" id="ARBA00022927"/>
    </source>
</evidence>
<dbReference type="Gene3D" id="3.40.50.300">
    <property type="entry name" value="P-loop containing nucleotide triphosphate hydrolases"/>
    <property type="match status" value="2"/>
</dbReference>
<name>A0ABY4R2B9_9ACTN</name>
<dbReference type="Gene3D" id="3.90.1440.10">
    <property type="entry name" value="SecA, preprotein cross-linking domain"/>
    <property type="match status" value="1"/>
</dbReference>
<dbReference type="InterPro" id="IPR001650">
    <property type="entry name" value="Helicase_C-like"/>
</dbReference>
<reference evidence="18" key="1">
    <citation type="journal article" date="2018" name="Int. J. Syst. Evol. Microbiol.">
        <title>Jatrophihabitans telluris sp. nov., isolated from sediment soil of lava forest wetlands and the emended description of the genus Jatrophihabitans.</title>
        <authorList>
            <person name="Lee K.C."/>
            <person name="Suh M.K."/>
            <person name="Eom M.K."/>
            <person name="Kim K.K."/>
            <person name="Kim J.S."/>
            <person name="Kim D.S."/>
            <person name="Ko S.H."/>
            <person name="Shin Y.K."/>
            <person name="Lee J.S."/>
        </authorList>
    </citation>
    <scope>NUCLEOTIDE SEQUENCE</scope>
    <source>
        <strain evidence="18">N237</strain>
    </source>
</reference>
<dbReference type="PROSITE" id="PS51194">
    <property type="entry name" value="HELICASE_CTER"/>
    <property type="match status" value="1"/>
</dbReference>
<dbReference type="PROSITE" id="PS51196">
    <property type="entry name" value="SECA_MOTOR_DEAD"/>
    <property type="match status" value="1"/>
</dbReference>
<dbReference type="Gene3D" id="1.10.3060.10">
    <property type="entry name" value="Helical scaffold and wing domains of SecA"/>
    <property type="match status" value="1"/>
</dbReference>
<keyword evidence="10 12" id="KW-0811">Translocation</keyword>
<dbReference type="SMART" id="SM00957">
    <property type="entry name" value="SecA_DEAD"/>
    <property type="match status" value="1"/>
</dbReference>
<dbReference type="InterPro" id="IPR014018">
    <property type="entry name" value="SecA_motor_DEAD"/>
</dbReference>
<evidence type="ECO:0000256" key="3">
    <source>
        <dbReference type="ARBA" id="ARBA00022448"/>
    </source>
</evidence>
<evidence type="ECO:0000259" key="17">
    <source>
        <dbReference type="PROSITE" id="PS51196"/>
    </source>
</evidence>
<protein>
    <recommendedName>
        <fullName evidence="12 13">Protein translocase subunit SecA</fullName>
        <ecNumber evidence="12">7.4.2.8</ecNumber>
    </recommendedName>
</protein>
<feature type="compositionally biased region" description="Basic and acidic residues" evidence="14">
    <location>
        <begin position="893"/>
        <end position="902"/>
    </location>
</feature>
<dbReference type="InterPro" id="IPR000185">
    <property type="entry name" value="SecA"/>
</dbReference>
<accession>A0ABY4R2B9</accession>
<dbReference type="Pfam" id="PF07516">
    <property type="entry name" value="SecA_SW"/>
    <property type="match status" value="1"/>
</dbReference>
<dbReference type="RefSeq" id="WP_249773583.1">
    <property type="nucleotide sequence ID" value="NZ_CP097332.1"/>
</dbReference>
<comment type="function">
    <text evidence="12">Part of the Sec protein translocase complex. Interacts with the SecYEG preprotein conducting channel. Has a central role in coupling the hydrolysis of ATP to the transfer of proteins into and across the cell membrane, serving as an ATP-driven molecular motor driving the stepwise translocation of polypeptide chains across the membrane.</text>
</comment>
<feature type="compositionally biased region" description="Basic residues" evidence="14">
    <location>
        <begin position="916"/>
        <end position="933"/>
    </location>
</feature>
<dbReference type="NCBIfam" id="NF009538">
    <property type="entry name" value="PRK12904.1"/>
    <property type="match status" value="1"/>
</dbReference>
<dbReference type="EMBL" id="CP097332">
    <property type="protein sequence ID" value="UQX89687.1"/>
    <property type="molecule type" value="Genomic_DNA"/>
</dbReference>
<comment type="catalytic activity">
    <reaction evidence="12">
        <text>ATP + H2O + cellular proteinSide 1 = ADP + phosphate + cellular proteinSide 2.</text>
        <dbReference type="EC" id="7.4.2.8"/>
    </reaction>
</comment>
<keyword evidence="19" id="KW-1185">Reference proteome</keyword>
<dbReference type="PROSITE" id="PS01312">
    <property type="entry name" value="SECA"/>
    <property type="match status" value="1"/>
</dbReference>
<dbReference type="SUPFAM" id="SSF81886">
    <property type="entry name" value="Helical scaffold and wing domains of SecA"/>
    <property type="match status" value="1"/>
</dbReference>
<dbReference type="SUPFAM" id="SSF81767">
    <property type="entry name" value="Pre-protein crosslinking domain of SecA"/>
    <property type="match status" value="1"/>
</dbReference>
<evidence type="ECO:0000256" key="11">
    <source>
        <dbReference type="ARBA" id="ARBA00023136"/>
    </source>
</evidence>
<evidence type="ECO:0000256" key="7">
    <source>
        <dbReference type="ARBA" id="ARBA00022840"/>
    </source>
</evidence>
<evidence type="ECO:0000256" key="4">
    <source>
        <dbReference type="ARBA" id="ARBA00022475"/>
    </source>
</evidence>
<evidence type="ECO:0000256" key="12">
    <source>
        <dbReference type="HAMAP-Rule" id="MF_01382"/>
    </source>
</evidence>
<dbReference type="Proteomes" id="UP001056336">
    <property type="component" value="Chromosome"/>
</dbReference>
<keyword evidence="5 12" id="KW-0963">Cytoplasm</keyword>
<dbReference type="InterPro" id="IPR011115">
    <property type="entry name" value="SecA_DEAD"/>
</dbReference>
<comment type="subunit">
    <text evidence="12">Monomer and homodimer. Part of the essential Sec protein translocation apparatus which comprises SecA, SecYEG and auxiliary proteins SecDF. Other proteins may also be involved.</text>
</comment>
<dbReference type="CDD" id="cd17928">
    <property type="entry name" value="DEXDc_SecA"/>
    <property type="match status" value="1"/>
</dbReference>
<dbReference type="InterPro" id="IPR036266">
    <property type="entry name" value="SecA_Wing/Scaffold_sf"/>
</dbReference>
<evidence type="ECO:0000256" key="10">
    <source>
        <dbReference type="ARBA" id="ARBA00023010"/>
    </source>
</evidence>
<feature type="domain" description="Helicase C-terminal" evidence="16">
    <location>
        <begin position="417"/>
        <end position="618"/>
    </location>
</feature>
<comment type="similarity">
    <text evidence="2 12 13">Belongs to the SecA family.</text>
</comment>
<dbReference type="InterPro" id="IPR020937">
    <property type="entry name" value="SecA_CS"/>
</dbReference>
<reference evidence="18" key="2">
    <citation type="submission" date="2022-05" db="EMBL/GenBank/DDBJ databases">
        <authorList>
            <person name="Kim J.-S."/>
            <person name="Lee K."/>
            <person name="Suh M."/>
            <person name="Eom M."/>
            <person name="Kim J.-S."/>
            <person name="Kim D.-S."/>
            <person name="Ko S.-H."/>
            <person name="Shin Y."/>
            <person name="Lee J.-S."/>
        </authorList>
    </citation>
    <scope>NUCLEOTIDE SEQUENCE</scope>
    <source>
        <strain evidence="18">N237</strain>
    </source>
</reference>
<evidence type="ECO:0000256" key="13">
    <source>
        <dbReference type="RuleBase" id="RU003874"/>
    </source>
</evidence>
<dbReference type="Pfam" id="PF21090">
    <property type="entry name" value="P-loop_SecA"/>
    <property type="match status" value="1"/>
</dbReference>
<dbReference type="SMART" id="SM00958">
    <property type="entry name" value="SecA_PP_bind"/>
    <property type="match status" value="1"/>
</dbReference>
<evidence type="ECO:0000256" key="1">
    <source>
        <dbReference type="ARBA" id="ARBA00004170"/>
    </source>
</evidence>
<evidence type="ECO:0000256" key="9">
    <source>
        <dbReference type="ARBA" id="ARBA00022967"/>
    </source>
</evidence>
<comment type="subcellular location">
    <subcellularLocation>
        <location evidence="12">Cell membrane</location>
        <topology evidence="12">Peripheral membrane protein</topology>
        <orientation evidence="12">Cytoplasmic side</orientation>
    </subcellularLocation>
    <subcellularLocation>
        <location evidence="12">Cytoplasm</location>
    </subcellularLocation>
    <subcellularLocation>
        <location evidence="1">Membrane</location>
        <topology evidence="1">Peripheral membrane protein</topology>
    </subcellularLocation>
    <text evidence="12">Distribution is 50-50.</text>
</comment>
<dbReference type="InterPro" id="IPR011130">
    <property type="entry name" value="SecA_preprotein_X-link_dom"/>
</dbReference>
<keyword evidence="8 12" id="KW-0653">Protein transport</keyword>
<organism evidence="18 19">
    <name type="scientific">Jatrophihabitans telluris</name>
    <dbReference type="NCBI Taxonomy" id="2038343"/>
    <lineage>
        <taxon>Bacteria</taxon>
        <taxon>Bacillati</taxon>
        <taxon>Actinomycetota</taxon>
        <taxon>Actinomycetes</taxon>
        <taxon>Jatrophihabitantales</taxon>
        <taxon>Jatrophihabitantaceae</taxon>
        <taxon>Jatrophihabitans</taxon>
    </lineage>
</organism>
<feature type="region of interest" description="Disordered" evidence="14">
    <location>
        <begin position="860"/>
        <end position="933"/>
    </location>
</feature>
<feature type="binding site" evidence="12">
    <location>
        <position position="491"/>
    </location>
    <ligand>
        <name>ATP</name>
        <dbReference type="ChEBI" id="CHEBI:30616"/>
    </ligand>
</feature>
<evidence type="ECO:0000313" key="19">
    <source>
        <dbReference type="Proteomes" id="UP001056336"/>
    </source>
</evidence>
<dbReference type="InterPro" id="IPR014001">
    <property type="entry name" value="Helicase_ATP-bd"/>
</dbReference>
<dbReference type="HAMAP" id="MF_01382">
    <property type="entry name" value="SecA"/>
    <property type="match status" value="1"/>
</dbReference>
<keyword evidence="3 12" id="KW-0813">Transport</keyword>
<gene>
    <name evidence="12 18" type="primary">secA</name>
    <name evidence="18" type="ORF">M6D93_06715</name>
</gene>
<sequence>MVLNKLLRAGEGKIVRRLTSIADHIDTLEEDYVDLTDAELRALTDQFKERYGDGESLDELLPEAFAVVREAARRTLGQFHYKVQLMGGAALHLGNIAEMKTGEGKTLVSTLPSYLNALSGGGVHVVTTNDYLAARDGDWMGRVHRFLGLSVGKILSNMTPEDRRAAYAADITYGTNNEFGFDYLRDNMAWSTDDLVQRGHNFAVVDEVDSILIDEARTPLIISGPADENQRWYPEFARLAPRMHKDTHYEVEEGKRTIAITEEGVEFVEDQLGMDNLYEAANTPLVGYLNNALKAKELYKRDRDYIVREGEVLIVDEFTGRVLAGRRYNEGMHQAIEAKEGVTIQQENQTLATITLQNYFRLYKRLSGMTGTAQTEAAELHQIYKLGVVPIPTNRPMVRADETDLVYKTEDAKFAAVIDDIAERYEKGQPVLVGTASVAKSELLANLLLRRGIPHEVLNAKQHDREAAIVAMAGRKGAVTVATNMAGRGTDIMLGGNPEFLTDAELRERGLSPAETPEEYEAAWADALAKSKEEVGAEHDEVVELGGLYVLGTERHESRRIDNQLRGRSGRQGDPGESRFYLSLGDDLMVRFNGDRIAALMNFMRLPEDTPIENKQVSKAIASAQTQVEQQNFEIRKNVLKYDEVMNKQRTVIYEERRKVLSGEDISDQIRPMISDVVSGYVEGATSSGYPEEWDLDALWVALKTLYPISLTVEEAIETAGGDRNDLSREFLVEEVVADAQAAYDQREADLGSEVTRELERRVLLSVMDRKWREHLYEMDYLQEGIGLRAMAQRDPLVEYQREGFDMFSAMMEAIKEESVGFLFNLDVQIEEDETPPPSPDEAAVIAEAERVVAEIAAGGGDTHPQISAKGLERNQQKPGLTYSAPTLDSDAPEVRTEKAESGEDSSNSTRAGNARQRRTNPNRGSRGNRRKR</sequence>
<evidence type="ECO:0000256" key="6">
    <source>
        <dbReference type="ARBA" id="ARBA00022741"/>
    </source>
</evidence>
<dbReference type="Pfam" id="PF07517">
    <property type="entry name" value="SecA_DEAD"/>
    <property type="match status" value="1"/>
</dbReference>
<evidence type="ECO:0000256" key="14">
    <source>
        <dbReference type="SAM" id="MobiDB-lite"/>
    </source>
</evidence>
<dbReference type="Pfam" id="PF01043">
    <property type="entry name" value="SecA_PP_bind"/>
    <property type="match status" value="1"/>
</dbReference>